<evidence type="ECO:0000259" key="6">
    <source>
        <dbReference type="Pfam" id="PF00483"/>
    </source>
</evidence>
<evidence type="ECO:0000313" key="8">
    <source>
        <dbReference type="Proteomes" id="UP000009375"/>
    </source>
</evidence>
<sequence>MVNKITKGVILASGNGTRARPASYYIPKPMLPLGQIPMTKRIVYQMINAGIKDILIVSRNDKEGLPSFSMLIDYFRKENVANNLSEYKNKIENGEIKISLDYQPVNSKNGKPLGTAKSLKVAYDHGFLNGEPCAVMFSDVLQQNFKGGKSLLEQMLSKYDGKTLVSMKRNNVKRITEKSAAYCSNIEGNFYKLDEVLEKPPLEYVNKHPTDLSVAGGIYLIDEKGADKVRKVKKGAGGEYHITDIIDQEAKSGDVYGYLIDKNEFKSYDVGEFDVLIKENLEDEYKKDFFNYVKNSKPAVQTIFVGGVAMYGSKEDLLSLLSFISK</sequence>
<dbReference type="PANTHER" id="PTHR43197:SF1">
    <property type="entry name" value="UTP--GLUCOSE-1-PHOSPHATE URIDYLYLTRANSFERASE"/>
    <property type="match status" value="1"/>
</dbReference>
<dbReference type="EC" id="2.7.7.9" evidence="2"/>
<comment type="catalytic activity">
    <reaction evidence="5">
        <text>alpha-D-glucose 1-phosphate + UTP + H(+) = UDP-alpha-D-glucose + diphosphate</text>
        <dbReference type="Rhea" id="RHEA:19889"/>
        <dbReference type="ChEBI" id="CHEBI:15378"/>
        <dbReference type="ChEBI" id="CHEBI:33019"/>
        <dbReference type="ChEBI" id="CHEBI:46398"/>
        <dbReference type="ChEBI" id="CHEBI:58601"/>
        <dbReference type="ChEBI" id="CHEBI:58885"/>
        <dbReference type="EC" id="2.7.7.9"/>
    </reaction>
</comment>
<dbReference type="InterPro" id="IPR029044">
    <property type="entry name" value="Nucleotide-diphossugar_trans"/>
</dbReference>
<keyword evidence="4" id="KW-0548">Nucleotidyltransferase</keyword>
<dbReference type="Pfam" id="PF00483">
    <property type="entry name" value="NTP_transferase"/>
    <property type="match status" value="1"/>
</dbReference>
<dbReference type="Proteomes" id="UP000009375">
    <property type="component" value="Unassembled WGS sequence"/>
</dbReference>
<feature type="domain" description="Nucleotidyl transferase" evidence="6">
    <location>
        <begin position="7"/>
        <end position="283"/>
    </location>
</feature>
<evidence type="ECO:0000256" key="5">
    <source>
        <dbReference type="ARBA" id="ARBA00048128"/>
    </source>
</evidence>
<dbReference type="EMBL" id="GG730046">
    <property type="protein sequence ID" value="EEZ92868.1"/>
    <property type="molecule type" value="Genomic_DNA"/>
</dbReference>
<gene>
    <name evidence="7" type="ORF">BJBARM4_0489</name>
</gene>
<dbReference type="Gene3D" id="3.90.550.10">
    <property type="entry name" value="Spore Coat Polysaccharide Biosynthesis Protein SpsA, Chain A"/>
    <property type="match status" value="1"/>
</dbReference>
<keyword evidence="3 7" id="KW-0808">Transferase</keyword>
<dbReference type="InterPro" id="IPR005771">
    <property type="entry name" value="GalU_uridylyltTrfase_bac/arc"/>
</dbReference>
<dbReference type="InterPro" id="IPR005835">
    <property type="entry name" value="NTP_transferase_dom"/>
</dbReference>
<protein>
    <recommendedName>
        <fullName evidence="2">UTP--glucose-1-phosphate uridylyltransferase</fullName>
        <ecNumber evidence="2">2.7.7.9</ecNumber>
    </recommendedName>
</protein>
<proteinExistence type="inferred from homology"/>
<evidence type="ECO:0000256" key="4">
    <source>
        <dbReference type="ARBA" id="ARBA00022695"/>
    </source>
</evidence>
<name>D2EFH1_PARA4</name>
<comment type="similarity">
    <text evidence="1">Belongs to the UDPGP type 2 family.</text>
</comment>
<evidence type="ECO:0000313" key="7">
    <source>
        <dbReference type="EMBL" id="EEZ92868.1"/>
    </source>
</evidence>
<dbReference type="GO" id="GO:0003983">
    <property type="term" value="F:UTP:glucose-1-phosphate uridylyltransferase activity"/>
    <property type="evidence" value="ECO:0007669"/>
    <property type="project" value="UniProtKB-EC"/>
</dbReference>
<dbReference type="AlphaFoldDB" id="D2EFH1"/>
<dbReference type="GO" id="GO:0006011">
    <property type="term" value="P:UDP-alpha-D-glucose metabolic process"/>
    <property type="evidence" value="ECO:0007669"/>
    <property type="project" value="InterPro"/>
</dbReference>
<reference evidence="7 8" key="1">
    <citation type="journal article" date="2010" name="Proc. Natl. Acad. Sci. U.S.A.">
        <title>Enigmatic, ultrasmall, uncultivated Archaea.</title>
        <authorList>
            <person name="Baker B.J."/>
            <person name="Comolli L.R."/>
            <person name="Dick G.J."/>
            <person name="Hauser L.J."/>
            <person name="Hyatt D."/>
            <person name="Dill B.D."/>
            <person name="Land M.L."/>
            <person name="Verberkmoes N.C."/>
            <person name="Hettich R.L."/>
            <person name="Banfield J.F."/>
        </authorList>
    </citation>
    <scope>NUCLEOTIDE SEQUENCE [LARGE SCALE GENOMIC DNA]</scope>
</reference>
<evidence type="ECO:0000256" key="1">
    <source>
        <dbReference type="ARBA" id="ARBA00006890"/>
    </source>
</evidence>
<evidence type="ECO:0000256" key="2">
    <source>
        <dbReference type="ARBA" id="ARBA00012415"/>
    </source>
</evidence>
<evidence type="ECO:0000256" key="3">
    <source>
        <dbReference type="ARBA" id="ARBA00022679"/>
    </source>
</evidence>
<accession>D2EFH1</accession>
<dbReference type="PANTHER" id="PTHR43197">
    <property type="entry name" value="UTP--GLUCOSE-1-PHOSPHATE URIDYLYLTRANSFERASE"/>
    <property type="match status" value="1"/>
</dbReference>
<organism evidence="7 8">
    <name type="scientific">Candidatus Parvarchaeum acidiphilum ARMAN-4</name>
    <dbReference type="NCBI Taxonomy" id="662760"/>
    <lineage>
        <taxon>Archaea</taxon>
        <taxon>Candidatus Parvarchaeota</taxon>
        <taxon>Candidatus Parvarchaeum</taxon>
    </lineage>
</organism>
<dbReference type="SUPFAM" id="SSF53448">
    <property type="entry name" value="Nucleotide-diphospho-sugar transferases"/>
    <property type="match status" value="1"/>
</dbReference>